<evidence type="ECO:0000256" key="2">
    <source>
        <dbReference type="ARBA" id="ARBA00009677"/>
    </source>
</evidence>
<keyword evidence="3 4" id="KW-0975">Bacterial flagellum</keyword>
<dbReference type="PROSITE" id="PS00588">
    <property type="entry name" value="FLAGELLA_BB_ROD"/>
    <property type="match status" value="1"/>
</dbReference>
<dbReference type="PANTHER" id="PTHR30435:SF19">
    <property type="entry name" value="FLAGELLAR BASAL-BODY ROD PROTEIN FLGG"/>
    <property type="match status" value="1"/>
</dbReference>
<keyword evidence="7" id="KW-0966">Cell projection</keyword>
<protein>
    <submittedName>
        <fullName evidence="7">Flagellar biosynthesis protein FlgF</fullName>
    </submittedName>
</protein>
<name>A0A2T4VXN7_9HYPH</name>
<comment type="subcellular location">
    <subcellularLocation>
        <location evidence="1 4">Bacterial flagellum basal body</location>
    </subcellularLocation>
</comment>
<dbReference type="Pfam" id="PF00460">
    <property type="entry name" value="Flg_bb_rod"/>
    <property type="match status" value="1"/>
</dbReference>
<dbReference type="PANTHER" id="PTHR30435">
    <property type="entry name" value="FLAGELLAR PROTEIN"/>
    <property type="match status" value="1"/>
</dbReference>
<evidence type="ECO:0000313" key="7">
    <source>
        <dbReference type="EMBL" id="PTL86530.1"/>
    </source>
</evidence>
<dbReference type="InterPro" id="IPR037925">
    <property type="entry name" value="FlgE/F/G-like"/>
</dbReference>
<dbReference type="NCBIfam" id="NF009282">
    <property type="entry name" value="PRK12642.1"/>
    <property type="match status" value="1"/>
</dbReference>
<organism evidence="7 8">
    <name type="scientific">Candidatus Liberibacter europaeus</name>
    <dbReference type="NCBI Taxonomy" id="744859"/>
    <lineage>
        <taxon>Bacteria</taxon>
        <taxon>Pseudomonadati</taxon>
        <taxon>Pseudomonadota</taxon>
        <taxon>Alphaproteobacteria</taxon>
        <taxon>Hyphomicrobiales</taxon>
        <taxon>Rhizobiaceae</taxon>
        <taxon>Liberibacter</taxon>
    </lineage>
</organism>
<dbReference type="Proteomes" id="UP000240811">
    <property type="component" value="Unassembled WGS sequence"/>
</dbReference>
<evidence type="ECO:0000256" key="4">
    <source>
        <dbReference type="RuleBase" id="RU362116"/>
    </source>
</evidence>
<comment type="caution">
    <text evidence="7">The sequence shown here is derived from an EMBL/GenBank/DDBJ whole genome shotgun (WGS) entry which is preliminary data.</text>
</comment>
<dbReference type="Pfam" id="PF22692">
    <property type="entry name" value="LlgE_F_G_D1"/>
    <property type="match status" value="1"/>
</dbReference>
<keyword evidence="7" id="KW-0969">Cilium</keyword>
<dbReference type="InterPro" id="IPR020013">
    <property type="entry name" value="Flagellar_FlgE/F/G"/>
</dbReference>
<dbReference type="SUPFAM" id="SSF117143">
    <property type="entry name" value="Flagellar hook protein flgE"/>
    <property type="match status" value="1"/>
</dbReference>
<reference evidence="8" key="1">
    <citation type="submission" date="2018-02" db="EMBL/GenBank/DDBJ databases">
        <title>Genome sequence of Candidatus Liberibacter europaeus.</title>
        <authorList>
            <person name="Frampton R.A."/>
            <person name="Thompson S.M."/>
            <person name="David C."/>
            <person name="Addison S.M."/>
            <person name="Smith G.R."/>
        </authorList>
    </citation>
    <scope>NUCLEOTIDE SEQUENCE [LARGE SCALE GENOMIC DNA]</scope>
</reference>
<sequence>MQSSLNIGLAAQMALEKRLSTVADNMSNADTTGFRTIKVKFSEVVHSIKNDLDQKVSFVAKGNEYLSEKNGSLINTGGELDFALEGDAWFALKTPLGVILTRDGRFKVGDDGILISSSGRYPILDSSGSEIQIPKKDEKFEVGDDGEISQKGKTVGVMGLYYADLSRGFVRRENSGISPNIPPIPISDYSNITLKRGYLESSNANSMYEMGQLIHLTQKFNSITTLIDDSENALLEAIKNIS</sequence>
<dbReference type="NCBIfam" id="TIGR03506">
    <property type="entry name" value="FlgEFG_subfam"/>
    <property type="match status" value="1"/>
</dbReference>
<dbReference type="InterPro" id="IPR019776">
    <property type="entry name" value="Flagellar_basal_body_rod_CS"/>
</dbReference>
<evidence type="ECO:0000256" key="3">
    <source>
        <dbReference type="ARBA" id="ARBA00023143"/>
    </source>
</evidence>
<dbReference type="AlphaFoldDB" id="A0A2T4VXN7"/>
<dbReference type="EMBL" id="PSQJ01000002">
    <property type="protein sequence ID" value="PTL86530.1"/>
    <property type="molecule type" value="Genomic_DNA"/>
</dbReference>
<dbReference type="InterPro" id="IPR053967">
    <property type="entry name" value="LlgE_F_G-like_D1"/>
</dbReference>
<feature type="domain" description="Flagellar hook protein FlgE/F/G-like D1" evidence="6">
    <location>
        <begin position="83"/>
        <end position="149"/>
    </location>
</feature>
<evidence type="ECO:0000259" key="6">
    <source>
        <dbReference type="Pfam" id="PF22692"/>
    </source>
</evidence>
<dbReference type="GO" id="GO:0071978">
    <property type="term" value="P:bacterial-type flagellum-dependent swarming motility"/>
    <property type="evidence" value="ECO:0007669"/>
    <property type="project" value="TreeGrafter"/>
</dbReference>
<comment type="similarity">
    <text evidence="2 4">Belongs to the flagella basal body rod proteins family.</text>
</comment>
<feature type="domain" description="Flagellar basal body rod protein N-terminal" evidence="5">
    <location>
        <begin position="5"/>
        <end position="35"/>
    </location>
</feature>
<accession>A0A2T4VXN7</accession>
<evidence type="ECO:0000256" key="1">
    <source>
        <dbReference type="ARBA" id="ARBA00004117"/>
    </source>
</evidence>
<keyword evidence="7" id="KW-0282">Flagellum</keyword>
<gene>
    <name evidence="7" type="primary">flgF</name>
    <name evidence="7" type="ORF">C4617_01530</name>
</gene>
<dbReference type="GO" id="GO:0009425">
    <property type="term" value="C:bacterial-type flagellum basal body"/>
    <property type="evidence" value="ECO:0007669"/>
    <property type="project" value="UniProtKB-SubCell"/>
</dbReference>
<evidence type="ECO:0000313" key="8">
    <source>
        <dbReference type="Proteomes" id="UP000240811"/>
    </source>
</evidence>
<proteinExistence type="inferred from homology"/>
<evidence type="ECO:0000259" key="5">
    <source>
        <dbReference type="Pfam" id="PF00460"/>
    </source>
</evidence>
<dbReference type="InterPro" id="IPR001444">
    <property type="entry name" value="Flag_bb_rod_N"/>
</dbReference>